<gene>
    <name evidence="2" type="ORF">GcM1_228054b</name>
</gene>
<proteinExistence type="predicted"/>
<protein>
    <recommendedName>
        <fullName evidence="4">CCHC-type domain-containing protein</fullName>
    </recommendedName>
</protein>
<evidence type="ECO:0008006" key="4">
    <source>
        <dbReference type="Google" id="ProtNLM"/>
    </source>
</evidence>
<feature type="compositionally biased region" description="Polar residues" evidence="1">
    <location>
        <begin position="79"/>
        <end position="88"/>
    </location>
</feature>
<sequence length="152" mass="17221">MNITSRLRGKEIAHIRINSTKHPHQGGEEMDLDRATLFKLTEKEKNVCREHNLCFYCRDQGHSIGECDRKWVSDNKVSYSDSSGSHGTRGNRGGFQTPRPNLNHGHNDRFTWAQGAQGNWRGSISQRIGFNRGGFNLRGHQGFKPSLRGGLF</sequence>
<evidence type="ECO:0000313" key="2">
    <source>
        <dbReference type="EMBL" id="RKF76309.1"/>
    </source>
</evidence>
<organism evidence="2 3">
    <name type="scientific">Golovinomyces cichoracearum</name>
    <dbReference type="NCBI Taxonomy" id="62708"/>
    <lineage>
        <taxon>Eukaryota</taxon>
        <taxon>Fungi</taxon>
        <taxon>Dikarya</taxon>
        <taxon>Ascomycota</taxon>
        <taxon>Pezizomycotina</taxon>
        <taxon>Leotiomycetes</taxon>
        <taxon>Erysiphales</taxon>
        <taxon>Erysiphaceae</taxon>
        <taxon>Golovinomyces</taxon>
    </lineage>
</organism>
<accession>A0A420IP19</accession>
<name>A0A420IP19_9PEZI</name>
<dbReference type="EMBL" id="MCBS01022833">
    <property type="protein sequence ID" value="RKF76309.1"/>
    <property type="molecule type" value="Genomic_DNA"/>
</dbReference>
<comment type="caution">
    <text evidence="2">The sequence shown here is derived from an EMBL/GenBank/DDBJ whole genome shotgun (WGS) entry which is preliminary data.</text>
</comment>
<dbReference type="AlphaFoldDB" id="A0A420IP19"/>
<evidence type="ECO:0000313" key="3">
    <source>
        <dbReference type="Proteomes" id="UP000285326"/>
    </source>
</evidence>
<reference evidence="2 3" key="1">
    <citation type="journal article" date="2018" name="BMC Genomics">
        <title>Comparative genome analyses reveal sequence features reflecting distinct modes of host-adaptation between dicot and monocot powdery mildew.</title>
        <authorList>
            <person name="Wu Y."/>
            <person name="Ma X."/>
            <person name="Pan Z."/>
            <person name="Kale S.D."/>
            <person name="Song Y."/>
            <person name="King H."/>
            <person name="Zhang Q."/>
            <person name="Presley C."/>
            <person name="Deng X."/>
            <person name="Wei C.I."/>
            <person name="Xiao S."/>
        </authorList>
    </citation>
    <scope>NUCLEOTIDE SEQUENCE [LARGE SCALE GENOMIC DNA]</scope>
    <source>
        <strain evidence="2">UMSG1</strain>
    </source>
</reference>
<feature type="region of interest" description="Disordered" evidence="1">
    <location>
        <begin position="79"/>
        <end position="108"/>
    </location>
</feature>
<dbReference type="Proteomes" id="UP000285326">
    <property type="component" value="Unassembled WGS sequence"/>
</dbReference>
<evidence type="ECO:0000256" key="1">
    <source>
        <dbReference type="SAM" id="MobiDB-lite"/>
    </source>
</evidence>